<dbReference type="PANTHER" id="PTHR21650:SF2">
    <property type="entry name" value="KINETOCHORE PROTEIN NUF2"/>
    <property type="match status" value="1"/>
</dbReference>
<evidence type="ECO:0000256" key="11">
    <source>
        <dbReference type="ARBA" id="ARBA00023328"/>
    </source>
</evidence>
<evidence type="ECO:0000256" key="2">
    <source>
        <dbReference type="ARBA" id="ARBA00004629"/>
    </source>
</evidence>
<dbReference type="EMBL" id="SWJQ01000003">
    <property type="protein sequence ID" value="TRZ26903.1"/>
    <property type="molecule type" value="Genomic_DNA"/>
</dbReference>
<dbReference type="InterPro" id="IPR005549">
    <property type="entry name" value="Kinetochore_Nuf2_N"/>
</dbReference>
<organism evidence="15 16">
    <name type="scientific">Zosterops borbonicus</name>
    <dbReference type="NCBI Taxonomy" id="364589"/>
    <lineage>
        <taxon>Eukaryota</taxon>
        <taxon>Metazoa</taxon>
        <taxon>Chordata</taxon>
        <taxon>Craniata</taxon>
        <taxon>Vertebrata</taxon>
        <taxon>Euteleostomi</taxon>
        <taxon>Archelosauria</taxon>
        <taxon>Archosauria</taxon>
        <taxon>Dinosauria</taxon>
        <taxon>Saurischia</taxon>
        <taxon>Theropoda</taxon>
        <taxon>Coelurosauria</taxon>
        <taxon>Aves</taxon>
        <taxon>Neognathae</taxon>
        <taxon>Neoaves</taxon>
        <taxon>Telluraves</taxon>
        <taxon>Australaves</taxon>
        <taxon>Passeriformes</taxon>
        <taxon>Sylvioidea</taxon>
        <taxon>Zosteropidae</taxon>
        <taxon>Zosterops</taxon>
    </lineage>
</organism>
<evidence type="ECO:0000256" key="10">
    <source>
        <dbReference type="ARBA" id="ARBA00023306"/>
    </source>
</evidence>
<evidence type="ECO:0000256" key="1">
    <source>
        <dbReference type="ARBA" id="ARBA00004123"/>
    </source>
</evidence>
<dbReference type="AlphaFoldDB" id="A0A8K1GZA4"/>
<dbReference type="GO" id="GO:0007052">
    <property type="term" value="P:mitotic spindle organization"/>
    <property type="evidence" value="ECO:0007669"/>
    <property type="project" value="TreeGrafter"/>
</dbReference>
<evidence type="ECO:0000256" key="8">
    <source>
        <dbReference type="ARBA" id="ARBA00023054"/>
    </source>
</evidence>
<keyword evidence="16" id="KW-1185">Reference proteome</keyword>
<comment type="similarity">
    <text evidence="3">Belongs to the NUF2 family.</text>
</comment>
<keyword evidence="9" id="KW-0539">Nucleus</keyword>
<evidence type="ECO:0000256" key="3">
    <source>
        <dbReference type="ARBA" id="ARBA00005498"/>
    </source>
</evidence>
<dbReference type="GO" id="GO:0051383">
    <property type="term" value="P:kinetochore organization"/>
    <property type="evidence" value="ECO:0007669"/>
    <property type="project" value="TreeGrafter"/>
</dbReference>
<evidence type="ECO:0000256" key="13">
    <source>
        <dbReference type="SAM" id="MobiDB-lite"/>
    </source>
</evidence>
<feature type="coiled-coil region" evidence="12">
    <location>
        <begin position="310"/>
        <end position="418"/>
    </location>
</feature>
<evidence type="ECO:0000256" key="7">
    <source>
        <dbReference type="ARBA" id="ARBA00022838"/>
    </source>
</evidence>
<dbReference type="Pfam" id="PF03800">
    <property type="entry name" value="Nuf2"/>
    <property type="match status" value="1"/>
</dbReference>
<evidence type="ECO:0000313" key="15">
    <source>
        <dbReference type="EMBL" id="TRZ26903.1"/>
    </source>
</evidence>
<evidence type="ECO:0000256" key="6">
    <source>
        <dbReference type="ARBA" id="ARBA00022776"/>
    </source>
</evidence>
<keyword evidence="4" id="KW-0158">Chromosome</keyword>
<evidence type="ECO:0000259" key="14">
    <source>
        <dbReference type="Pfam" id="PF03800"/>
    </source>
</evidence>
<keyword evidence="10" id="KW-0131">Cell cycle</keyword>
<evidence type="ECO:0000256" key="12">
    <source>
        <dbReference type="SAM" id="Coils"/>
    </source>
</evidence>
<dbReference type="GO" id="GO:0044877">
    <property type="term" value="F:protein-containing complex binding"/>
    <property type="evidence" value="ECO:0007669"/>
    <property type="project" value="TreeGrafter"/>
</dbReference>
<evidence type="ECO:0000313" key="16">
    <source>
        <dbReference type="Proteomes" id="UP000796761"/>
    </source>
</evidence>
<dbReference type="OrthoDB" id="8194677at2759"/>
<reference evidence="15" key="1">
    <citation type="submission" date="2019-04" db="EMBL/GenBank/DDBJ databases">
        <title>Genome assembly of Zosterops borbonicus 15179.</title>
        <authorList>
            <person name="Leroy T."/>
            <person name="Anselmetti Y."/>
            <person name="Tilak M.-K."/>
            <person name="Nabholz B."/>
        </authorList>
    </citation>
    <scope>NUCLEOTIDE SEQUENCE</scope>
    <source>
        <strain evidence="15">HGM_15179</strain>
        <tissue evidence="15">Muscle</tissue>
    </source>
</reference>
<gene>
    <name evidence="15" type="ORF">HGM15179_000247</name>
</gene>
<keyword evidence="7" id="KW-0995">Kinetochore</keyword>
<evidence type="ECO:0000256" key="9">
    <source>
        <dbReference type="ARBA" id="ARBA00023242"/>
    </source>
</evidence>
<comment type="subcellular location">
    <subcellularLocation>
        <location evidence="2">Chromosome</location>
        <location evidence="2">Centromere</location>
        <location evidence="2">Kinetochore</location>
    </subcellularLocation>
    <subcellularLocation>
        <location evidence="1">Nucleus</location>
    </subcellularLocation>
</comment>
<dbReference type="Proteomes" id="UP000796761">
    <property type="component" value="Unassembled WGS sequence"/>
</dbReference>
<sequence length="534" mass="61693">METMTFPRYSPDDIISYLRSHILEGAEARNLVKGDVFGSPRLDILHLIYLRILQKVCGIRLEHAYMMPLNVDIMYPQIYEGFLPVCNLYIHMERLLPMCRISDFQIADVLNPKTKRTVRFLSGILNFVNFREFRREVYLELQMSYKSAMEKNQHLEAVNREAALKLEKLNTVPVEHEAEIKQLTESIRELEQLLRQDYRRKQTALQEVTSQKKTDIAERSQKLSECKVSMATLKEEQEQLKSKIVESPEERKTYNELMKETIKKLKRSKQEVTEKYEGYRDVVEVLPSCQVELQLYQKKMEIQGENVERLASVSSEARNLEDQLESAQVELKKAKTDEMSLKRAVTAKHEKLATAEIQLKKMREDIEQHKCTVLEHFNKVQEKRGAVYDKVMAIRKEIKQKKDKIEQLKDDAEEKATKAKNPAFVETVLQTLIWDHLRSWSGLNVQDKSVTECGRKDPQSSESRVRFPLGFGLEEVSQVCFHLLRLWDKLEEDLVCRPLGGDVGTESGPGSTLHSCHSSAEEAKGKPAESSASG</sequence>
<evidence type="ECO:0000256" key="5">
    <source>
        <dbReference type="ARBA" id="ARBA00022618"/>
    </source>
</evidence>
<dbReference type="GO" id="GO:0051315">
    <property type="term" value="P:attachment of mitotic spindle microtubules to kinetochore"/>
    <property type="evidence" value="ECO:0007669"/>
    <property type="project" value="TreeGrafter"/>
</dbReference>
<dbReference type="Gene3D" id="1.10.418.60">
    <property type="entry name" value="Ncd80 complex, Nuf2 subunit"/>
    <property type="match status" value="1"/>
</dbReference>
<name>A0A8K1GZA4_9PASS</name>
<dbReference type="GO" id="GO:0005634">
    <property type="term" value="C:nucleus"/>
    <property type="evidence" value="ECO:0007669"/>
    <property type="project" value="UniProtKB-SubCell"/>
</dbReference>
<dbReference type="GO" id="GO:0051301">
    <property type="term" value="P:cell division"/>
    <property type="evidence" value="ECO:0007669"/>
    <property type="project" value="UniProtKB-KW"/>
</dbReference>
<comment type="caution">
    <text evidence="15">The sequence shown here is derived from an EMBL/GenBank/DDBJ whole genome shotgun (WGS) entry which is preliminary data.</text>
</comment>
<accession>A0A8K1GZA4</accession>
<keyword evidence="11" id="KW-0137">Centromere</keyword>
<keyword evidence="8 12" id="KW-0175">Coiled coil</keyword>
<dbReference type="GO" id="GO:0031262">
    <property type="term" value="C:Ndc80 complex"/>
    <property type="evidence" value="ECO:0007669"/>
    <property type="project" value="InterPro"/>
</dbReference>
<keyword evidence="6" id="KW-0498">Mitosis</keyword>
<feature type="coiled-coil region" evidence="12">
    <location>
        <begin position="176"/>
        <end position="282"/>
    </location>
</feature>
<dbReference type="GO" id="GO:0045132">
    <property type="term" value="P:meiotic chromosome segregation"/>
    <property type="evidence" value="ECO:0007669"/>
    <property type="project" value="TreeGrafter"/>
</dbReference>
<feature type="compositionally biased region" description="Polar residues" evidence="13">
    <location>
        <begin position="508"/>
        <end position="518"/>
    </location>
</feature>
<dbReference type="InterPro" id="IPR038275">
    <property type="entry name" value="Nuf2_N_sf"/>
</dbReference>
<protein>
    <recommendedName>
        <fullName evidence="14">Kinetochore protein Nuf2 N-terminal domain-containing protein</fullName>
    </recommendedName>
</protein>
<feature type="region of interest" description="Disordered" evidence="13">
    <location>
        <begin position="501"/>
        <end position="534"/>
    </location>
</feature>
<proteinExistence type="inferred from homology"/>
<dbReference type="PANTHER" id="PTHR21650">
    <property type="entry name" value="MEMBRALIN/KINETOCHORE PROTEIN NUF2"/>
    <property type="match status" value="1"/>
</dbReference>
<keyword evidence="5" id="KW-0132">Cell division</keyword>
<evidence type="ECO:0000256" key="4">
    <source>
        <dbReference type="ARBA" id="ARBA00022454"/>
    </source>
</evidence>
<feature type="domain" description="Kinetochore protein Nuf2 N-terminal" evidence="14">
    <location>
        <begin position="4"/>
        <end position="145"/>
    </location>
</feature>